<dbReference type="InterPro" id="IPR023753">
    <property type="entry name" value="FAD/NAD-binding_dom"/>
</dbReference>
<dbReference type="EMBL" id="JBHSIU010000010">
    <property type="protein sequence ID" value="MFC4997572.1"/>
    <property type="molecule type" value="Genomic_DNA"/>
</dbReference>
<sequence length="308" mass="32178">MENEYDVVIIGGGAAGLSAALTLSRARRRVLVVDAGHPRNAPAGHVHNYLGRESTPPGDLLAIGRSEVMGYGGEIRNGIVTAVHPRSDAPERPRFAVELADGTGVAARRVLVTTGLTDELPDIPGVAEHWGSRVLHCPYCHGWEVRDRPVAILGLSPMSAHQALLWRQWTPDVTLLLHTGPAPSPDELARLARRGIRIVEGEVTGFGTDGARLADGTLVPVDALVLMGRIEARADALAPLGLKPVDFEANGHRFGTHLPSGPGGATTVPGVYVAGNVTDPMATVIAAAAAGVSTAGMLNMDLVMEDAA</sequence>
<comment type="catalytic activity">
    <reaction evidence="3">
        <text>[thioredoxin]-dithiol + NADP(+) = [thioredoxin]-disulfide + NADPH + H(+)</text>
        <dbReference type="Rhea" id="RHEA:20345"/>
        <dbReference type="Rhea" id="RHEA-COMP:10698"/>
        <dbReference type="Rhea" id="RHEA-COMP:10700"/>
        <dbReference type="ChEBI" id="CHEBI:15378"/>
        <dbReference type="ChEBI" id="CHEBI:29950"/>
        <dbReference type="ChEBI" id="CHEBI:50058"/>
        <dbReference type="ChEBI" id="CHEBI:57783"/>
        <dbReference type="ChEBI" id="CHEBI:58349"/>
        <dbReference type="EC" id="1.8.1.9"/>
    </reaction>
</comment>
<evidence type="ECO:0000313" key="6">
    <source>
        <dbReference type="Proteomes" id="UP001595912"/>
    </source>
</evidence>
<evidence type="ECO:0000256" key="2">
    <source>
        <dbReference type="ARBA" id="ARBA00023002"/>
    </source>
</evidence>
<protein>
    <submittedName>
        <fullName evidence="5">NAD(P)/FAD-dependent oxidoreductase</fullName>
    </submittedName>
</protein>
<reference evidence="6" key="1">
    <citation type="journal article" date="2019" name="Int. J. Syst. Evol. Microbiol.">
        <title>The Global Catalogue of Microorganisms (GCM) 10K type strain sequencing project: providing services to taxonomists for standard genome sequencing and annotation.</title>
        <authorList>
            <consortium name="The Broad Institute Genomics Platform"/>
            <consortium name="The Broad Institute Genome Sequencing Center for Infectious Disease"/>
            <person name="Wu L."/>
            <person name="Ma J."/>
        </authorList>
    </citation>
    <scope>NUCLEOTIDE SEQUENCE [LARGE SCALE GENOMIC DNA]</scope>
    <source>
        <strain evidence="6">CGMCC 4.7152</strain>
    </source>
</reference>
<keyword evidence="6" id="KW-1185">Reference proteome</keyword>
<dbReference type="InterPro" id="IPR036188">
    <property type="entry name" value="FAD/NAD-bd_sf"/>
</dbReference>
<dbReference type="InterPro" id="IPR050097">
    <property type="entry name" value="Ferredoxin-NADP_redctase_2"/>
</dbReference>
<dbReference type="PRINTS" id="PR00368">
    <property type="entry name" value="FADPNR"/>
</dbReference>
<keyword evidence="2" id="KW-0560">Oxidoreductase</keyword>
<dbReference type="RefSeq" id="WP_380113803.1">
    <property type="nucleotide sequence ID" value="NZ_JBHSIU010000010.1"/>
</dbReference>
<dbReference type="PANTHER" id="PTHR48105">
    <property type="entry name" value="THIOREDOXIN REDUCTASE 1-RELATED-RELATED"/>
    <property type="match status" value="1"/>
</dbReference>
<dbReference type="Gene3D" id="3.50.50.60">
    <property type="entry name" value="FAD/NAD(P)-binding domain"/>
    <property type="match status" value="2"/>
</dbReference>
<feature type="domain" description="FAD/NAD(P)-binding" evidence="4">
    <location>
        <begin position="5"/>
        <end position="290"/>
    </location>
</feature>
<evidence type="ECO:0000256" key="3">
    <source>
        <dbReference type="ARBA" id="ARBA00048132"/>
    </source>
</evidence>
<name>A0ABV9VRN8_9ACTN</name>
<dbReference type="Pfam" id="PF07992">
    <property type="entry name" value="Pyr_redox_2"/>
    <property type="match status" value="1"/>
</dbReference>
<accession>A0ABV9VRN8</accession>
<organism evidence="5 6">
    <name type="scientific">Dactylosporangium cerinum</name>
    <dbReference type="NCBI Taxonomy" id="1434730"/>
    <lineage>
        <taxon>Bacteria</taxon>
        <taxon>Bacillati</taxon>
        <taxon>Actinomycetota</taxon>
        <taxon>Actinomycetes</taxon>
        <taxon>Micromonosporales</taxon>
        <taxon>Micromonosporaceae</taxon>
        <taxon>Dactylosporangium</taxon>
    </lineage>
</organism>
<dbReference type="Proteomes" id="UP001595912">
    <property type="component" value="Unassembled WGS sequence"/>
</dbReference>
<gene>
    <name evidence="5" type="ORF">ACFPIJ_07025</name>
</gene>
<comment type="caution">
    <text evidence="5">The sequence shown here is derived from an EMBL/GenBank/DDBJ whole genome shotgun (WGS) entry which is preliminary data.</text>
</comment>
<evidence type="ECO:0000259" key="4">
    <source>
        <dbReference type="Pfam" id="PF07992"/>
    </source>
</evidence>
<dbReference type="SUPFAM" id="SSF51905">
    <property type="entry name" value="FAD/NAD(P)-binding domain"/>
    <property type="match status" value="1"/>
</dbReference>
<evidence type="ECO:0000313" key="5">
    <source>
        <dbReference type="EMBL" id="MFC4997572.1"/>
    </source>
</evidence>
<dbReference type="PRINTS" id="PR00469">
    <property type="entry name" value="PNDRDTASEII"/>
</dbReference>
<keyword evidence="1" id="KW-0285">Flavoprotein</keyword>
<proteinExistence type="predicted"/>
<evidence type="ECO:0000256" key="1">
    <source>
        <dbReference type="ARBA" id="ARBA00022630"/>
    </source>
</evidence>